<dbReference type="Proteomes" id="UP001281410">
    <property type="component" value="Unassembled WGS sequence"/>
</dbReference>
<evidence type="ECO:0000313" key="1">
    <source>
        <dbReference type="EMBL" id="KAK3224003.1"/>
    </source>
</evidence>
<protein>
    <submittedName>
        <fullName evidence="1">Uncharacterized protein</fullName>
    </submittedName>
</protein>
<proteinExistence type="predicted"/>
<accession>A0AAE0ED52</accession>
<sequence length="100" mass="11194">MPVLERLPHLEILRLLLSSCASDDMHWGSGGFPKLRLLKLWSAPVSEKVDCGARSHGLLRGTRNKRNPAGIWTSHLAVKNVQEKDHAVREFDEAFSASHL</sequence>
<dbReference type="AlphaFoldDB" id="A0AAE0ED52"/>
<name>A0AAE0ED52_9ROSI</name>
<organism evidence="1 2">
    <name type="scientific">Dipteronia sinensis</name>
    <dbReference type="NCBI Taxonomy" id="43782"/>
    <lineage>
        <taxon>Eukaryota</taxon>
        <taxon>Viridiplantae</taxon>
        <taxon>Streptophyta</taxon>
        <taxon>Embryophyta</taxon>
        <taxon>Tracheophyta</taxon>
        <taxon>Spermatophyta</taxon>
        <taxon>Magnoliopsida</taxon>
        <taxon>eudicotyledons</taxon>
        <taxon>Gunneridae</taxon>
        <taxon>Pentapetalae</taxon>
        <taxon>rosids</taxon>
        <taxon>malvids</taxon>
        <taxon>Sapindales</taxon>
        <taxon>Sapindaceae</taxon>
        <taxon>Hippocastanoideae</taxon>
        <taxon>Acereae</taxon>
        <taxon>Dipteronia</taxon>
    </lineage>
</organism>
<comment type="caution">
    <text evidence="1">The sequence shown here is derived from an EMBL/GenBank/DDBJ whole genome shotgun (WGS) entry which is preliminary data.</text>
</comment>
<dbReference type="EMBL" id="JANJYJ010000003">
    <property type="protein sequence ID" value="KAK3224003.1"/>
    <property type="molecule type" value="Genomic_DNA"/>
</dbReference>
<evidence type="ECO:0000313" key="2">
    <source>
        <dbReference type="Proteomes" id="UP001281410"/>
    </source>
</evidence>
<gene>
    <name evidence="1" type="ORF">Dsin_011028</name>
</gene>
<keyword evidence="2" id="KW-1185">Reference proteome</keyword>
<reference evidence="1" key="1">
    <citation type="journal article" date="2023" name="Plant J.">
        <title>Genome sequences and population genomics provide insights into the demographic history, inbreeding, and mutation load of two 'living fossil' tree species of Dipteronia.</title>
        <authorList>
            <person name="Feng Y."/>
            <person name="Comes H.P."/>
            <person name="Chen J."/>
            <person name="Zhu S."/>
            <person name="Lu R."/>
            <person name="Zhang X."/>
            <person name="Li P."/>
            <person name="Qiu J."/>
            <person name="Olsen K.M."/>
            <person name="Qiu Y."/>
        </authorList>
    </citation>
    <scope>NUCLEOTIDE SEQUENCE</scope>
    <source>
        <strain evidence="1">NBL</strain>
    </source>
</reference>